<evidence type="ECO:0000259" key="4">
    <source>
        <dbReference type="PROSITE" id="PS01124"/>
    </source>
</evidence>
<proteinExistence type="predicted"/>
<evidence type="ECO:0000313" key="6">
    <source>
        <dbReference type="Proteomes" id="UP000256503"/>
    </source>
</evidence>
<evidence type="ECO:0000256" key="2">
    <source>
        <dbReference type="ARBA" id="ARBA00023125"/>
    </source>
</evidence>
<dbReference type="RefSeq" id="WP_016394503.1">
    <property type="nucleotide sequence ID" value="NZ_BSOM01000021.1"/>
</dbReference>
<dbReference type="InterPro" id="IPR018060">
    <property type="entry name" value="HTH_AraC"/>
</dbReference>
<dbReference type="InterPro" id="IPR009057">
    <property type="entry name" value="Homeodomain-like_sf"/>
</dbReference>
<dbReference type="SMART" id="SM00342">
    <property type="entry name" value="HTH_ARAC"/>
    <property type="match status" value="1"/>
</dbReference>
<keyword evidence="1" id="KW-0805">Transcription regulation</keyword>
<protein>
    <submittedName>
        <fullName evidence="5">AraC family transcriptional regulator</fullName>
    </submittedName>
</protein>
<dbReference type="SUPFAM" id="SSF46689">
    <property type="entry name" value="Homeodomain-like"/>
    <property type="match status" value="1"/>
</dbReference>
<dbReference type="GO" id="GO:0003700">
    <property type="term" value="F:DNA-binding transcription factor activity"/>
    <property type="evidence" value="ECO:0007669"/>
    <property type="project" value="InterPro"/>
</dbReference>
<dbReference type="AlphaFoldDB" id="A0AAD0QTW2"/>
<reference evidence="5 6" key="1">
    <citation type="submission" date="2018-07" db="EMBL/GenBank/DDBJ databases">
        <title>Complete genome sequence of a Pseudomonas plecoglossicida strain pathogenic to the marine fish, Larimichthys crocea.</title>
        <authorList>
            <person name="Tao Z."/>
        </authorList>
    </citation>
    <scope>NUCLEOTIDE SEQUENCE [LARGE SCALE GENOMIC DNA]</scope>
    <source>
        <strain evidence="5 6">XSDHY-P</strain>
    </source>
</reference>
<dbReference type="Proteomes" id="UP000256503">
    <property type="component" value="Chromosome"/>
</dbReference>
<gene>
    <name evidence="5" type="ORF">DVB73_06965</name>
</gene>
<dbReference type="Pfam" id="PF12833">
    <property type="entry name" value="HTH_18"/>
    <property type="match status" value="1"/>
</dbReference>
<dbReference type="GeneID" id="49613158"/>
<dbReference type="InterPro" id="IPR020449">
    <property type="entry name" value="Tscrpt_reg_AraC-type_HTH"/>
</dbReference>
<name>A0AAD0QTW2_PSEDL</name>
<dbReference type="PROSITE" id="PS01124">
    <property type="entry name" value="HTH_ARAC_FAMILY_2"/>
    <property type="match status" value="1"/>
</dbReference>
<accession>A0AAD0QTW2</accession>
<dbReference type="InterPro" id="IPR054015">
    <property type="entry name" value="ExsA-like_N"/>
</dbReference>
<dbReference type="PRINTS" id="PR00032">
    <property type="entry name" value="HTHARAC"/>
</dbReference>
<dbReference type="PANTHER" id="PTHR43280">
    <property type="entry name" value="ARAC-FAMILY TRANSCRIPTIONAL REGULATOR"/>
    <property type="match status" value="1"/>
</dbReference>
<evidence type="ECO:0000256" key="3">
    <source>
        <dbReference type="ARBA" id="ARBA00023163"/>
    </source>
</evidence>
<evidence type="ECO:0000313" key="5">
    <source>
        <dbReference type="EMBL" id="AXM95559.1"/>
    </source>
</evidence>
<feature type="domain" description="HTH araC/xylS-type" evidence="4">
    <location>
        <begin position="170"/>
        <end position="268"/>
    </location>
</feature>
<dbReference type="Pfam" id="PF22200">
    <property type="entry name" value="ExsA_N"/>
    <property type="match status" value="1"/>
</dbReference>
<dbReference type="GO" id="GO:0009893">
    <property type="term" value="P:positive regulation of metabolic process"/>
    <property type="evidence" value="ECO:0007669"/>
    <property type="project" value="UniProtKB-ARBA"/>
</dbReference>
<dbReference type="EMBL" id="CP031146">
    <property type="protein sequence ID" value="AXM95559.1"/>
    <property type="molecule type" value="Genomic_DNA"/>
</dbReference>
<keyword evidence="3" id="KW-0804">Transcription</keyword>
<sequence length="271" mass="31155">MSSESRSSSCIGVKSLQIRASDFLSTGEDGFYAVVEGEAIVRARKEDLILSTEEFYFVRRGTYIIGSDTRDSHLLWIPITPAQTQDFIRRHGALLSEIKRCDVDCGAAVAFPRTRLLSDCIANFRRLMDIEHPPLLKLFRVEELLMLLLLSPQGPALMSIFRKNSNRNVERLQLFMERNYLKDWRLDEFSRQFGTSLTVFKELFNSVYGVPPRVWIGEQRILYAHHLLLNSKESIVDISMESGFSSQSYFSQSYRRRFGCTPSRTRQMGAG</sequence>
<dbReference type="GO" id="GO:0043565">
    <property type="term" value="F:sequence-specific DNA binding"/>
    <property type="evidence" value="ECO:0007669"/>
    <property type="project" value="InterPro"/>
</dbReference>
<dbReference type="PROSITE" id="PS00041">
    <property type="entry name" value="HTH_ARAC_FAMILY_1"/>
    <property type="match status" value="1"/>
</dbReference>
<keyword evidence="2" id="KW-0238">DNA-binding</keyword>
<dbReference type="PANTHER" id="PTHR43280:SF2">
    <property type="entry name" value="HTH-TYPE TRANSCRIPTIONAL REGULATOR EXSA"/>
    <property type="match status" value="1"/>
</dbReference>
<evidence type="ECO:0000256" key="1">
    <source>
        <dbReference type="ARBA" id="ARBA00023015"/>
    </source>
</evidence>
<organism evidence="5 6">
    <name type="scientific">Pseudomonas plecoglossicida</name>
    <dbReference type="NCBI Taxonomy" id="70775"/>
    <lineage>
        <taxon>Bacteria</taxon>
        <taxon>Pseudomonadati</taxon>
        <taxon>Pseudomonadota</taxon>
        <taxon>Gammaproteobacteria</taxon>
        <taxon>Pseudomonadales</taxon>
        <taxon>Pseudomonadaceae</taxon>
        <taxon>Pseudomonas</taxon>
    </lineage>
</organism>
<dbReference type="InterPro" id="IPR018062">
    <property type="entry name" value="HTH_AraC-typ_CS"/>
</dbReference>
<dbReference type="Gene3D" id="1.10.10.60">
    <property type="entry name" value="Homeodomain-like"/>
    <property type="match status" value="1"/>
</dbReference>